<proteinExistence type="predicted"/>
<keyword evidence="5" id="KW-1185">Reference proteome</keyword>
<dbReference type="InterPro" id="IPR040884">
    <property type="entry name" value="SLATT_1"/>
</dbReference>
<evidence type="ECO:0008006" key="6">
    <source>
        <dbReference type="Google" id="ProtNLM"/>
    </source>
</evidence>
<organism evidence="4 5">
    <name type="scientific">Streptomyces violascens</name>
    <dbReference type="NCBI Taxonomy" id="67381"/>
    <lineage>
        <taxon>Bacteria</taxon>
        <taxon>Bacillati</taxon>
        <taxon>Actinomycetota</taxon>
        <taxon>Actinomycetes</taxon>
        <taxon>Kitasatosporales</taxon>
        <taxon>Streptomycetaceae</taxon>
        <taxon>Streptomyces</taxon>
    </lineage>
</organism>
<keyword evidence="1" id="KW-1133">Transmembrane helix</keyword>
<accession>A0ABQ3QIN5</accession>
<dbReference type="InterPro" id="IPR041116">
    <property type="entry name" value="SLATT_3"/>
</dbReference>
<evidence type="ECO:0000259" key="2">
    <source>
        <dbReference type="Pfam" id="PF18181"/>
    </source>
</evidence>
<feature type="transmembrane region" description="Helical" evidence="1">
    <location>
        <begin position="90"/>
        <end position="112"/>
    </location>
</feature>
<feature type="transmembrane region" description="Helical" evidence="1">
    <location>
        <begin position="230"/>
        <end position="251"/>
    </location>
</feature>
<evidence type="ECO:0000313" key="4">
    <source>
        <dbReference type="EMBL" id="GHI37151.1"/>
    </source>
</evidence>
<keyword evidence="1" id="KW-0472">Membrane</keyword>
<gene>
    <name evidence="4" type="ORF">Sviol_15590</name>
</gene>
<dbReference type="Pfam" id="PF18181">
    <property type="entry name" value="SLATT_1"/>
    <property type="match status" value="1"/>
</dbReference>
<dbReference type="Proteomes" id="UP001050808">
    <property type="component" value="Unassembled WGS sequence"/>
</dbReference>
<feature type="domain" description="SMODS and SLOG-associating 2TM effector" evidence="3">
    <location>
        <begin position="44"/>
        <end position="202"/>
    </location>
</feature>
<sequence>MEHANGAHTCHPYERTKAKSQTGVHVTAIPGPLQSMVFRNADLPGLFHHADALAIGRQQSAVKLTRTQLSLLVVGALAAALPQVRVGEDFQVLSALSALAYAGVLLASFGAARRHAASHWQLNRSAAEFIKSMCWRYAVHGSPFDLGVPDPDALFVTRIEEGLRELKKVGWRDPRDDGELAPGGLVTPSMRELRGKSFNVRKETYVRDRLIEQRNWYRRRQETSRRATRLWSTAITLLTLLALFFATLQTFSVAEKVNMAGVLSASAAACLAWSEIRRHQPLISAHSLVEQDLMEMHVAMENMVTERQWPQAVYETERIVSPQHTDWLARLRS</sequence>
<feature type="domain" description="SMODS and SLOG-associating 2TM effector" evidence="2">
    <location>
        <begin position="205"/>
        <end position="327"/>
    </location>
</feature>
<dbReference type="Pfam" id="PF18184">
    <property type="entry name" value="SLATT_3"/>
    <property type="match status" value="1"/>
</dbReference>
<evidence type="ECO:0000313" key="5">
    <source>
        <dbReference type="Proteomes" id="UP001050808"/>
    </source>
</evidence>
<protein>
    <recommendedName>
        <fullName evidence="6">DUF4231 domain-containing protein</fullName>
    </recommendedName>
</protein>
<reference evidence="4" key="1">
    <citation type="submission" date="2024-05" db="EMBL/GenBank/DDBJ databases">
        <title>Whole genome shotgun sequence of Streptomyces violascens NBRC 12920.</title>
        <authorList>
            <person name="Komaki H."/>
            <person name="Tamura T."/>
        </authorList>
    </citation>
    <scope>NUCLEOTIDE SEQUENCE</scope>
    <source>
        <strain evidence="4">NBRC 12920</strain>
    </source>
</reference>
<name>A0ABQ3QIN5_9ACTN</name>
<comment type="caution">
    <text evidence="4">The sequence shown here is derived from an EMBL/GenBank/DDBJ whole genome shotgun (WGS) entry which is preliminary data.</text>
</comment>
<keyword evidence="1" id="KW-0812">Transmembrane</keyword>
<evidence type="ECO:0000256" key="1">
    <source>
        <dbReference type="SAM" id="Phobius"/>
    </source>
</evidence>
<dbReference type="EMBL" id="BNDY01000002">
    <property type="protein sequence ID" value="GHI37151.1"/>
    <property type="molecule type" value="Genomic_DNA"/>
</dbReference>
<dbReference type="NCBIfam" id="NF033610">
    <property type="entry name" value="SLATT_3"/>
    <property type="match status" value="1"/>
</dbReference>
<dbReference type="NCBIfam" id="NF033634">
    <property type="entry name" value="SLATT_1"/>
    <property type="match status" value="1"/>
</dbReference>
<feature type="transmembrane region" description="Helical" evidence="1">
    <location>
        <begin position="67"/>
        <end position="84"/>
    </location>
</feature>
<evidence type="ECO:0000259" key="3">
    <source>
        <dbReference type="Pfam" id="PF18184"/>
    </source>
</evidence>